<organism evidence="1 2">
    <name type="scientific">Dendrobium catenatum</name>
    <dbReference type="NCBI Taxonomy" id="906689"/>
    <lineage>
        <taxon>Eukaryota</taxon>
        <taxon>Viridiplantae</taxon>
        <taxon>Streptophyta</taxon>
        <taxon>Embryophyta</taxon>
        <taxon>Tracheophyta</taxon>
        <taxon>Spermatophyta</taxon>
        <taxon>Magnoliopsida</taxon>
        <taxon>Liliopsida</taxon>
        <taxon>Asparagales</taxon>
        <taxon>Orchidaceae</taxon>
        <taxon>Epidendroideae</taxon>
        <taxon>Malaxideae</taxon>
        <taxon>Dendrobiinae</taxon>
        <taxon>Dendrobium</taxon>
    </lineage>
</organism>
<keyword evidence="2" id="KW-1185">Reference proteome</keyword>
<dbReference type="Gene3D" id="2.40.70.10">
    <property type="entry name" value="Acid Proteases"/>
    <property type="match status" value="1"/>
</dbReference>
<gene>
    <name evidence="1" type="ORF">MA16_Dca025119</name>
</gene>
<evidence type="ECO:0000313" key="2">
    <source>
        <dbReference type="Proteomes" id="UP000233837"/>
    </source>
</evidence>
<evidence type="ECO:0000313" key="1">
    <source>
        <dbReference type="EMBL" id="PKU76330.1"/>
    </source>
</evidence>
<dbReference type="InterPro" id="IPR043502">
    <property type="entry name" value="DNA/RNA_pol_sf"/>
</dbReference>
<reference evidence="1 2" key="1">
    <citation type="journal article" date="2016" name="Sci. Rep.">
        <title>The Dendrobium catenatum Lindl. genome sequence provides insights into polysaccharide synthase, floral development and adaptive evolution.</title>
        <authorList>
            <person name="Zhang G.Q."/>
            <person name="Xu Q."/>
            <person name="Bian C."/>
            <person name="Tsai W.C."/>
            <person name="Yeh C.M."/>
            <person name="Liu K.W."/>
            <person name="Yoshida K."/>
            <person name="Zhang L.S."/>
            <person name="Chang S.B."/>
            <person name="Chen F."/>
            <person name="Shi Y."/>
            <person name="Su Y.Y."/>
            <person name="Zhang Y.Q."/>
            <person name="Chen L.J."/>
            <person name="Yin Y."/>
            <person name="Lin M."/>
            <person name="Huang H."/>
            <person name="Deng H."/>
            <person name="Wang Z.W."/>
            <person name="Zhu S.L."/>
            <person name="Zhao X."/>
            <person name="Deng C."/>
            <person name="Niu S.C."/>
            <person name="Huang J."/>
            <person name="Wang M."/>
            <person name="Liu G.H."/>
            <person name="Yang H.J."/>
            <person name="Xiao X.J."/>
            <person name="Hsiao Y.Y."/>
            <person name="Wu W.L."/>
            <person name="Chen Y.Y."/>
            <person name="Mitsuda N."/>
            <person name="Ohme-Takagi M."/>
            <person name="Luo Y.B."/>
            <person name="Van de Peer Y."/>
            <person name="Liu Z.J."/>
        </authorList>
    </citation>
    <scope>NUCLEOTIDE SEQUENCE [LARGE SCALE GENOMIC DNA]</scope>
    <source>
        <tissue evidence="1">The whole plant</tissue>
    </source>
</reference>
<reference evidence="1 2" key="2">
    <citation type="journal article" date="2017" name="Nature">
        <title>The Apostasia genome and the evolution of orchids.</title>
        <authorList>
            <person name="Zhang G.Q."/>
            <person name="Liu K.W."/>
            <person name="Li Z."/>
            <person name="Lohaus R."/>
            <person name="Hsiao Y.Y."/>
            <person name="Niu S.C."/>
            <person name="Wang J.Y."/>
            <person name="Lin Y.C."/>
            <person name="Xu Q."/>
            <person name="Chen L.J."/>
            <person name="Yoshida K."/>
            <person name="Fujiwara S."/>
            <person name="Wang Z.W."/>
            <person name="Zhang Y.Q."/>
            <person name="Mitsuda N."/>
            <person name="Wang M."/>
            <person name="Liu G.H."/>
            <person name="Pecoraro L."/>
            <person name="Huang H.X."/>
            <person name="Xiao X.J."/>
            <person name="Lin M."/>
            <person name="Wu X.Y."/>
            <person name="Wu W.L."/>
            <person name="Chen Y.Y."/>
            <person name="Chang S.B."/>
            <person name="Sakamoto S."/>
            <person name="Ohme-Takagi M."/>
            <person name="Yagi M."/>
            <person name="Zeng S.J."/>
            <person name="Shen C.Y."/>
            <person name="Yeh C.M."/>
            <person name="Luo Y.B."/>
            <person name="Tsai W.C."/>
            <person name="Van de Peer Y."/>
            <person name="Liu Z.J."/>
        </authorList>
    </citation>
    <scope>NUCLEOTIDE SEQUENCE [LARGE SCALE GENOMIC DNA]</scope>
    <source>
        <tissue evidence="1">The whole plant</tissue>
    </source>
</reference>
<name>A0A2I0WKZ3_9ASPA</name>
<dbReference type="Proteomes" id="UP000233837">
    <property type="component" value="Unassembled WGS sequence"/>
</dbReference>
<dbReference type="PANTHER" id="PTHR15503">
    <property type="entry name" value="LDOC1 RELATED"/>
    <property type="match status" value="1"/>
</dbReference>
<protein>
    <recommendedName>
        <fullName evidence="3">Reverse transcriptase/retrotransposon-derived protein RNase H-like domain-containing protein</fullName>
    </recommendedName>
</protein>
<dbReference type="InterPro" id="IPR032567">
    <property type="entry name" value="RTL1-rel"/>
</dbReference>
<dbReference type="InterPro" id="IPR021109">
    <property type="entry name" value="Peptidase_aspartic_dom_sf"/>
</dbReference>
<sequence>MNVLPLQEFDMILGMDWLSKHFVVIDCNKKIVKFKFPEGELKFYGERGISSMIITYMKAYKFVSKGCQCFLTQVNDTNKEVKELKDIPVIREYPEVFLDDLSGLPPEREIDFTIELIPGSEPVARAPYRMAVKELQELKGQL</sequence>
<evidence type="ECO:0008006" key="3">
    <source>
        <dbReference type="Google" id="ProtNLM"/>
    </source>
</evidence>
<accession>A0A2I0WKZ3</accession>
<dbReference type="PANTHER" id="PTHR15503:SF45">
    <property type="entry name" value="RNA-DIRECTED DNA POLYMERASE HOMOLOG"/>
    <property type="match status" value="1"/>
</dbReference>
<dbReference type="Pfam" id="PF08284">
    <property type="entry name" value="RVP_2"/>
    <property type="match status" value="1"/>
</dbReference>
<dbReference type="EMBL" id="KZ502540">
    <property type="protein sequence ID" value="PKU76330.1"/>
    <property type="molecule type" value="Genomic_DNA"/>
</dbReference>
<dbReference type="AlphaFoldDB" id="A0A2I0WKZ3"/>
<dbReference type="SUPFAM" id="SSF56672">
    <property type="entry name" value="DNA/RNA polymerases"/>
    <property type="match status" value="1"/>
</dbReference>
<proteinExistence type="predicted"/>